<comment type="caution">
    <text evidence="3">The sequence shown here is derived from an EMBL/GenBank/DDBJ whole genome shotgun (WGS) entry which is preliminary data.</text>
</comment>
<feature type="signal peptide" evidence="2">
    <location>
        <begin position="1"/>
        <end position="17"/>
    </location>
</feature>
<feature type="compositionally biased region" description="Polar residues" evidence="1">
    <location>
        <begin position="450"/>
        <end position="465"/>
    </location>
</feature>
<dbReference type="EMBL" id="WIGM01000911">
    <property type="protein sequence ID" value="KAF6808973.1"/>
    <property type="molecule type" value="Genomic_DNA"/>
</dbReference>
<proteinExistence type="predicted"/>
<dbReference type="AlphaFoldDB" id="A0A8H6JA62"/>
<evidence type="ECO:0000256" key="2">
    <source>
        <dbReference type="SAM" id="SignalP"/>
    </source>
</evidence>
<name>A0A8H6JA62_9PEZI</name>
<dbReference type="Proteomes" id="UP000639643">
    <property type="component" value="Unassembled WGS sequence"/>
</dbReference>
<feature type="region of interest" description="Disordered" evidence="1">
    <location>
        <begin position="266"/>
        <end position="290"/>
    </location>
</feature>
<keyword evidence="2" id="KW-0732">Signal</keyword>
<evidence type="ECO:0000313" key="3">
    <source>
        <dbReference type="EMBL" id="KAF6808973.1"/>
    </source>
</evidence>
<gene>
    <name evidence="3" type="ORF">CMUS01_13782</name>
</gene>
<sequence>MLFHGATLVSFVSMALALPRGPSPTAKPDIQNAALRPYEKLELGFAKRDEIPLINEIPADANSRFYQYYTWQQPGGRNPSWIYNNPAWFGTTTKQTVQNGQPTQVPRPQGIKVEKDDSGNINIAFSPAIWGKLTGIAKNMEASCAAAKKVRRQGNNIFPPTPPPTPPLCEIGNFAEHIAQDSDIVEALESLPDALAEAAGEDAGALREAGQVISIATEEQLAAAGIDVAGTITAATGAAAVVGSSISLIHYLFEIAKAGQPLPQIVESPKDSFSKHRKPKPEDEDDELRKQCPVQVSLSDYTFEEDISFASTIPIWVEALKRADPKPGNAPTAECDRDQKHQEGFEPNLFHAMAKFYCTRVELDNMAKEVSANISPQDVFWRHRKDWKVNFDWKRGDGDCMVRCNDLVAKFLDNSVCNVNSHLMSGTGKITSNCGTLSYTMKNPSPKPDTPSQDPDNSNNPQAQGKFTCFNTQGSGFRREAAVKKIAEFCKDRAKGKKRVQTGWAAQSYDGVDFFKPDGQKDGKGIIGIQLEWGDDRLCPSGKIVDDIVKAMNESEDHGERECNAWLRATLDSCAPFENNSDADKLIKHGGNFIKNCFLWDVRGFRK</sequence>
<reference evidence="3" key="1">
    <citation type="journal article" date="2020" name="Phytopathology">
        <title>Genome Sequence Resources of Colletotrichum truncatum, C. plurivorum, C. musicola, and C. sojae: Four Species Pathogenic to Soybean (Glycine max).</title>
        <authorList>
            <person name="Rogerio F."/>
            <person name="Boufleur T.R."/>
            <person name="Ciampi-Guillardi M."/>
            <person name="Sukno S.A."/>
            <person name="Thon M.R."/>
            <person name="Massola Junior N.S."/>
            <person name="Baroncelli R."/>
        </authorList>
    </citation>
    <scope>NUCLEOTIDE SEQUENCE</scope>
    <source>
        <strain evidence="3">LFN0074</strain>
    </source>
</reference>
<keyword evidence="4" id="KW-1185">Reference proteome</keyword>
<accession>A0A8H6JA62</accession>
<feature type="region of interest" description="Disordered" evidence="1">
    <location>
        <begin position="437"/>
        <end position="465"/>
    </location>
</feature>
<evidence type="ECO:0000313" key="4">
    <source>
        <dbReference type="Proteomes" id="UP000639643"/>
    </source>
</evidence>
<protein>
    <submittedName>
        <fullName evidence="3">Uncharacterized protein</fullName>
    </submittedName>
</protein>
<feature type="chain" id="PRO_5034062067" evidence="2">
    <location>
        <begin position="18"/>
        <end position="607"/>
    </location>
</feature>
<evidence type="ECO:0000256" key="1">
    <source>
        <dbReference type="SAM" id="MobiDB-lite"/>
    </source>
</evidence>
<organism evidence="3 4">
    <name type="scientific">Colletotrichum musicola</name>
    <dbReference type="NCBI Taxonomy" id="2175873"/>
    <lineage>
        <taxon>Eukaryota</taxon>
        <taxon>Fungi</taxon>
        <taxon>Dikarya</taxon>
        <taxon>Ascomycota</taxon>
        <taxon>Pezizomycotina</taxon>
        <taxon>Sordariomycetes</taxon>
        <taxon>Hypocreomycetidae</taxon>
        <taxon>Glomerellales</taxon>
        <taxon>Glomerellaceae</taxon>
        <taxon>Colletotrichum</taxon>
        <taxon>Colletotrichum orchidearum species complex</taxon>
    </lineage>
</organism>